<dbReference type="SMART" id="SM00364">
    <property type="entry name" value="LRR_BAC"/>
    <property type="match status" value="14"/>
</dbReference>
<keyword evidence="4" id="KW-1185">Reference proteome</keyword>
<dbReference type="InterPro" id="IPR032675">
    <property type="entry name" value="LRR_dom_sf"/>
</dbReference>
<dbReference type="PRINTS" id="PR00019">
    <property type="entry name" value="LEURICHRPT"/>
</dbReference>
<keyword evidence="2" id="KW-0677">Repeat</keyword>
<evidence type="ECO:0000313" key="5">
    <source>
        <dbReference type="RefSeq" id="XP_022251316.1"/>
    </source>
</evidence>
<reference evidence="5" key="1">
    <citation type="submission" date="2025-08" db="UniProtKB">
        <authorList>
            <consortium name="RefSeq"/>
        </authorList>
    </citation>
    <scope>IDENTIFICATION</scope>
    <source>
        <tissue evidence="5">Muscle</tissue>
    </source>
</reference>
<dbReference type="PANTHER" id="PTHR48051:SF41">
    <property type="entry name" value="LEUCINE-RICH REPEAT-CONTAINING PROTEIN 40"/>
    <property type="match status" value="1"/>
</dbReference>
<sequence length="639" mass="72319">MPTSVYSYNMSRNSDNTRIYRVKTRGSALSTQLKGRDYKGKRNVTSFVSDDTELQLQHGESVIHPQILKQARRSGQLNLSNRGMVEVPNIVWNINKITPEEGQQLSLVMDETDGQRWWDQVVLNKLILASNKLSTISSEISNLVDLTVLDVHDNQLTSLPDTLGDLLALTKLSLGHNHLQTLPKNIFYLKELHSLFLQYNQIEVLEEDIGQLTLLEHLDLSYNRLRSIPYTLGYLTHLWKLNLSNNKLKFLPPEVGNMCALRCLDITHNALTKLPDEIGSLSKLEQLFVRHNQLVCLPFLKSCTSLKELQAGNNRITEVPQELLETIKSVKILDLRDNKISTLPEEITILQELERLDLSNNSLSSIPYSMGTMSHLKSLLVEGNPMRSIRRDVLQQGTVHLLRWLRSRMEDNLSTGNSDRLSSAHQEIGIDKHALHVMHTLDLSGKVLNNIPEELVKKAAEEEVTSINLSKNALTDISPCLDILASKVSELNLAFNKFSSLPQLVGNFSKLLYLDLRNNQLGDLPLELSKLSTLRELYLCNNRFEKIPTVVFTFDKLEILFASDNRITSINVLGLTKLPILTVLDLRNNNITNVPPELGNLRQLRSLVLEGNPFRNPRPAILAKGTPALLNYLRDRIPC</sequence>
<dbReference type="Pfam" id="PF13855">
    <property type="entry name" value="LRR_8"/>
    <property type="match status" value="1"/>
</dbReference>
<evidence type="ECO:0000259" key="3">
    <source>
        <dbReference type="Pfam" id="PF23598"/>
    </source>
</evidence>
<proteinExistence type="predicted"/>
<dbReference type="Pfam" id="PF23598">
    <property type="entry name" value="LRR_14"/>
    <property type="match status" value="2"/>
</dbReference>
<gene>
    <name evidence="5" type="primary">LOC106467426</name>
</gene>
<evidence type="ECO:0000256" key="2">
    <source>
        <dbReference type="ARBA" id="ARBA00022737"/>
    </source>
</evidence>
<evidence type="ECO:0000256" key="1">
    <source>
        <dbReference type="ARBA" id="ARBA00022614"/>
    </source>
</evidence>
<protein>
    <submittedName>
        <fullName evidence="5">Leucine-rich repeat-containing protein 40-like isoform X1</fullName>
    </submittedName>
</protein>
<dbReference type="RefSeq" id="XP_022251316.1">
    <property type="nucleotide sequence ID" value="XM_022395608.1"/>
</dbReference>
<feature type="domain" description="Disease resistance R13L4/SHOC-2-like LRR" evidence="3">
    <location>
        <begin position="232"/>
        <end position="314"/>
    </location>
</feature>
<dbReference type="Gene3D" id="3.80.10.10">
    <property type="entry name" value="Ribonuclease Inhibitor"/>
    <property type="match status" value="5"/>
</dbReference>
<dbReference type="PROSITE" id="PS51450">
    <property type="entry name" value="LRR"/>
    <property type="match status" value="7"/>
</dbReference>
<dbReference type="SMART" id="SM00365">
    <property type="entry name" value="LRR_SD22"/>
    <property type="match status" value="7"/>
</dbReference>
<name>A0ABM1T610_LIMPO</name>
<dbReference type="Pfam" id="PF00560">
    <property type="entry name" value="LRR_1"/>
    <property type="match status" value="2"/>
</dbReference>
<dbReference type="InterPro" id="IPR003591">
    <property type="entry name" value="Leu-rich_rpt_typical-subtyp"/>
</dbReference>
<dbReference type="PANTHER" id="PTHR48051">
    <property type="match status" value="1"/>
</dbReference>
<dbReference type="InterPro" id="IPR055414">
    <property type="entry name" value="LRR_R13L4/SHOC2-like"/>
</dbReference>
<dbReference type="GeneID" id="106467426"/>
<accession>A0ABM1T610</accession>
<organism evidence="4 5">
    <name type="scientific">Limulus polyphemus</name>
    <name type="common">Atlantic horseshoe crab</name>
    <dbReference type="NCBI Taxonomy" id="6850"/>
    <lineage>
        <taxon>Eukaryota</taxon>
        <taxon>Metazoa</taxon>
        <taxon>Ecdysozoa</taxon>
        <taxon>Arthropoda</taxon>
        <taxon>Chelicerata</taxon>
        <taxon>Merostomata</taxon>
        <taxon>Xiphosura</taxon>
        <taxon>Limulidae</taxon>
        <taxon>Limulus</taxon>
    </lineage>
</organism>
<dbReference type="SUPFAM" id="SSF52058">
    <property type="entry name" value="L domain-like"/>
    <property type="match status" value="2"/>
</dbReference>
<dbReference type="Proteomes" id="UP000694941">
    <property type="component" value="Unplaced"/>
</dbReference>
<keyword evidence="1" id="KW-0433">Leucine-rich repeat</keyword>
<feature type="domain" description="Disease resistance R13L4/SHOC-2-like LRR" evidence="3">
    <location>
        <begin position="466"/>
        <end position="609"/>
    </location>
</feature>
<dbReference type="InterPro" id="IPR050216">
    <property type="entry name" value="LRR_domain-containing"/>
</dbReference>
<dbReference type="SMART" id="SM00369">
    <property type="entry name" value="LRR_TYP"/>
    <property type="match status" value="14"/>
</dbReference>
<dbReference type="InterPro" id="IPR001611">
    <property type="entry name" value="Leu-rich_rpt"/>
</dbReference>
<evidence type="ECO:0000313" key="4">
    <source>
        <dbReference type="Proteomes" id="UP000694941"/>
    </source>
</evidence>